<dbReference type="InterPro" id="IPR019251">
    <property type="entry name" value="DUF2231_TM"/>
</dbReference>
<evidence type="ECO:0000313" key="4">
    <source>
        <dbReference type="Proteomes" id="UP000010473"/>
    </source>
</evidence>
<dbReference type="eggNOG" id="COG4244">
    <property type="taxonomic scope" value="Bacteria"/>
</dbReference>
<dbReference type="Pfam" id="PF09990">
    <property type="entry name" value="DUF2231"/>
    <property type="match status" value="1"/>
</dbReference>
<evidence type="ECO:0000259" key="2">
    <source>
        <dbReference type="Pfam" id="PF09990"/>
    </source>
</evidence>
<dbReference type="AlphaFoldDB" id="K9XXQ5"/>
<gene>
    <name evidence="3" type="ordered locus">Sta7437_3380</name>
</gene>
<dbReference type="RefSeq" id="WP_015194548.1">
    <property type="nucleotide sequence ID" value="NC_019748.1"/>
</dbReference>
<dbReference type="Proteomes" id="UP000010473">
    <property type="component" value="Chromosome"/>
</dbReference>
<dbReference type="HOGENOM" id="CLU_107155_2_0_3"/>
<accession>K9XXQ5</accession>
<dbReference type="KEGG" id="scs:Sta7437_3380"/>
<protein>
    <recommendedName>
        <fullName evidence="2">DUF2231 domain-containing protein</fullName>
    </recommendedName>
</protein>
<sequence>MQNINVNQESDSDNQVPYPNLPPLIESRQTEYVGSGVTSSVSIAGHPIHPVIVIFPVAFLSGAAGADIGYWLSEDFFWARAAFWLIGIGGLSGILAALIGIFDFVRVPRVRKRTAGWAHMLINVAALILTFVNFGLRLGNPVINVIPTGIIISLIVATLLAVGGWYGGELTFRHKVGVIGAEHSS</sequence>
<feature type="transmembrane region" description="Helical" evidence="1">
    <location>
        <begin position="51"/>
        <end position="72"/>
    </location>
</feature>
<organism evidence="3 4">
    <name type="scientific">Stanieria cyanosphaera (strain ATCC 29371 / PCC 7437)</name>
    <dbReference type="NCBI Taxonomy" id="111780"/>
    <lineage>
        <taxon>Bacteria</taxon>
        <taxon>Bacillati</taxon>
        <taxon>Cyanobacteriota</taxon>
        <taxon>Cyanophyceae</taxon>
        <taxon>Pleurocapsales</taxon>
        <taxon>Dermocarpellaceae</taxon>
        <taxon>Stanieria</taxon>
    </lineage>
</organism>
<dbReference type="OrthoDB" id="2873672at2"/>
<name>K9XXQ5_STAC7</name>
<feature type="domain" description="DUF2231" evidence="2">
    <location>
        <begin position="45"/>
        <end position="178"/>
    </location>
</feature>
<proteinExistence type="predicted"/>
<keyword evidence="1" id="KW-0812">Transmembrane</keyword>
<keyword evidence="4" id="KW-1185">Reference proteome</keyword>
<reference evidence="4" key="1">
    <citation type="journal article" date="2013" name="Proc. Natl. Acad. Sci. U.S.A.">
        <title>Improving the coverage of the cyanobacterial phylum using diversity-driven genome sequencing.</title>
        <authorList>
            <person name="Shih P.M."/>
            <person name="Wu D."/>
            <person name="Latifi A."/>
            <person name="Axen S.D."/>
            <person name="Fewer D.P."/>
            <person name="Talla E."/>
            <person name="Calteau A."/>
            <person name="Cai F."/>
            <person name="Tandeau de Marsac N."/>
            <person name="Rippka R."/>
            <person name="Herdman M."/>
            <person name="Sivonen K."/>
            <person name="Coursin T."/>
            <person name="Laurent T."/>
            <person name="Goodwin L."/>
            <person name="Nolan M."/>
            <person name="Davenport K.W."/>
            <person name="Han C.S."/>
            <person name="Rubin E.M."/>
            <person name="Eisen J.A."/>
            <person name="Woyke T."/>
            <person name="Gugger M."/>
            <person name="Kerfeld C.A."/>
        </authorList>
    </citation>
    <scope>NUCLEOTIDE SEQUENCE [LARGE SCALE GENOMIC DNA]</scope>
    <source>
        <strain evidence="4">ATCC 29371 / PCC 7437</strain>
    </source>
</reference>
<dbReference type="EMBL" id="CP003653">
    <property type="protein sequence ID" value="AFZ36886.1"/>
    <property type="molecule type" value="Genomic_DNA"/>
</dbReference>
<keyword evidence="1" id="KW-1133">Transmembrane helix</keyword>
<feature type="transmembrane region" description="Helical" evidence="1">
    <location>
        <begin position="142"/>
        <end position="166"/>
    </location>
</feature>
<evidence type="ECO:0000313" key="3">
    <source>
        <dbReference type="EMBL" id="AFZ36886.1"/>
    </source>
</evidence>
<feature type="transmembrane region" description="Helical" evidence="1">
    <location>
        <begin position="84"/>
        <end position="105"/>
    </location>
</feature>
<dbReference type="STRING" id="111780.Sta7437_3380"/>
<keyword evidence="1" id="KW-0472">Membrane</keyword>
<evidence type="ECO:0000256" key="1">
    <source>
        <dbReference type="SAM" id="Phobius"/>
    </source>
</evidence>
<feature type="transmembrane region" description="Helical" evidence="1">
    <location>
        <begin position="117"/>
        <end position="136"/>
    </location>
</feature>